<dbReference type="GO" id="GO:0005634">
    <property type="term" value="C:nucleus"/>
    <property type="evidence" value="ECO:0007669"/>
    <property type="project" value="TreeGrafter"/>
</dbReference>
<protein>
    <submittedName>
        <fullName evidence="10">BZIP domain-containing protein</fullName>
    </submittedName>
</protein>
<feature type="compositionally biased region" description="Polar residues" evidence="7">
    <location>
        <begin position="260"/>
        <end position="279"/>
    </location>
</feature>
<evidence type="ECO:0000256" key="7">
    <source>
        <dbReference type="SAM" id="MobiDB-lite"/>
    </source>
</evidence>
<feature type="compositionally biased region" description="Basic and acidic residues" evidence="7">
    <location>
        <begin position="72"/>
        <end position="91"/>
    </location>
</feature>
<sequence length="505" mass="55697">MPPTAASEMDIVGVDSSSSSRSSPSLAGINMCTVEHRPEMLDSSNSSEASSSPNPLRSDSASSQRRSSGGESVRDEAYWEKRRRNNDAAKRSREKRRMNDMAMEQRLIELAKENSLLKSRLTQQQRQQQQPTSQPSSLQVHAQNILTTTVPHDSVIVSAPRFDTPSLPAPSMTAFTEFAVHPTNGPPSKLPAVFPAHLFARTPLISSSATVSQATNSQQLPVLQICHLQASLQSQQYRTPSTTLISSGRGAFQPFHSSRDSSLGSASTQRISPDSSTSEPVPIDYSNHDADNKQHLRYRLMERQPEVISRVEQQSWSDNSLSPPHNSKNLTEHDEKPISLLGSLLSTRRTSPLVPQSCTDIHSGLSNTRQGDNDLKNCLSSLAVNLTTTKSDSDSMGSPSSNHSTSDSTHSQPSPASSGAKNSAIVKALNSRPSTKQQYMDRRRRNNEAAKRCRANRRAQFEMRSKRAQQLELENGELRKEMTRLKQELEQLKAIHAAKTVALQR</sequence>
<dbReference type="InterPro" id="IPR004827">
    <property type="entry name" value="bZIP"/>
</dbReference>
<dbReference type="WBParaSite" id="PgB06_g065_t01">
    <property type="protein sequence ID" value="PgB06_g065_t01"/>
    <property type="gene ID" value="PgB06_g065"/>
</dbReference>
<dbReference type="Pfam" id="PF07716">
    <property type="entry name" value="bZIP_2"/>
    <property type="match status" value="2"/>
</dbReference>
<keyword evidence="2" id="KW-0805">Transcription regulation</keyword>
<dbReference type="PROSITE" id="PS00036">
    <property type="entry name" value="BZIP_BASIC"/>
    <property type="match status" value="1"/>
</dbReference>
<dbReference type="SMART" id="SM00338">
    <property type="entry name" value="BRLZ"/>
    <property type="match status" value="2"/>
</dbReference>
<feature type="region of interest" description="Disordered" evidence="7">
    <location>
        <begin position="309"/>
        <end position="334"/>
    </location>
</feature>
<evidence type="ECO:0000259" key="8">
    <source>
        <dbReference type="PROSITE" id="PS50217"/>
    </source>
</evidence>
<evidence type="ECO:0000256" key="1">
    <source>
        <dbReference type="ARBA" id="ARBA00006079"/>
    </source>
</evidence>
<comment type="similarity">
    <text evidence="1">Belongs to the bZIP family. NFIL3 subfamily.</text>
</comment>
<dbReference type="FunFam" id="1.20.5.170:FF:000025">
    <property type="entry name" value="nuclear factor interleukin-3-regulated protein-like"/>
    <property type="match status" value="1"/>
</dbReference>
<keyword evidence="4" id="KW-0804">Transcription</keyword>
<feature type="compositionally biased region" description="Polar residues" evidence="7">
    <location>
        <begin position="311"/>
        <end position="329"/>
    </location>
</feature>
<feature type="compositionally biased region" description="Low complexity" evidence="7">
    <location>
        <begin position="16"/>
        <end position="25"/>
    </location>
</feature>
<evidence type="ECO:0000256" key="2">
    <source>
        <dbReference type="ARBA" id="ARBA00023015"/>
    </source>
</evidence>
<dbReference type="GO" id="GO:0003677">
    <property type="term" value="F:DNA binding"/>
    <property type="evidence" value="ECO:0007669"/>
    <property type="project" value="UniProtKB-KW"/>
</dbReference>
<accession>A0A914ZKB9</accession>
<feature type="compositionally biased region" description="Polar residues" evidence="7">
    <location>
        <begin position="412"/>
        <end position="421"/>
    </location>
</feature>
<evidence type="ECO:0000256" key="6">
    <source>
        <dbReference type="SAM" id="Coils"/>
    </source>
</evidence>
<feature type="coiled-coil region" evidence="6">
    <location>
        <begin position="468"/>
        <end position="495"/>
    </location>
</feature>
<name>A0A914ZKB9_PARUN</name>
<reference evidence="10" key="1">
    <citation type="submission" date="2022-11" db="UniProtKB">
        <authorList>
            <consortium name="WormBaseParasite"/>
        </authorList>
    </citation>
    <scope>IDENTIFICATION</scope>
</reference>
<evidence type="ECO:0000313" key="9">
    <source>
        <dbReference type="Proteomes" id="UP000887569"/>
    </source>
</evidence>
<feature type="domain" description="BZIP" evidence="8">
    <location>
        <begin position="75"/>
        <end position="127"/>
    </location>
</feature>
<dbReference type="AlphaFoldDB" id="A0A914ZKB9"/>
<organism evidence="9 10">
    <name type="scientific">Parascaris univalens</name>
    <name type="common">Nematode worm</name>
    <dbReference type="NCBI Taxonomy" id="6257"/>
    <lineage>
        <taxon>Eukaryota</taxon>
        <taxon>Metazoa</taxon>
        <taxon>Ecdysozoa</taxon>
        <taxon>Nematoda</taxon>
        <taxon>Chromadorea</taxon>
        <taxon>Rhabditida</taxon>
        <taxon>Spirurina</taxon>
        <taxon>Ascaridomorpha</taxon>
        <taxon>Ascaridoidea</taxon>
        <taxon>Ascarididae</taxon>
        <taxon>Parascaris</taxon>
    </lineage>
</organism>
<proteinExistence type="inferred from homology"/>
<feature type="domain" description="BZIP" evidence="8">
    <location>
        <begin position="436"/>
        <end position="493"/>
    </location>
</feature>
<dbReference type="GO" id="GO:0003700">
    <property type="term" value="F:DNA-binding transcription factor activity"/>
    <property type="evidence" value="ECO:0007669"/>
    <property type="project" value="InterPro"/>
</dbReference>
<keyword evidence="6" id="KW-0175">Coiled coil</keyword>
<keyword evidence="5" id="KW-0539">Nucleus</keyword>
<dbReference type="PANTHER" id="PTHR15284">
    <property type="entry name" value="NUCLEAR FACTOR INTERLEUKIN-3-REGULATED PROTEIN"/>
    <property type="match status" value="1"/>
</dbReference>
<dbReference type="Proteomes" id="UP000887569">
    <property type="component" value="Unplaced"/>
</dbReference>
<dbReference type="SUPFAM" id="SSF57959">
    <property type="entry name" value="Leucine zipper domain"/>
    <property type="match status" value="2"/>
</dbReference>
<dbReference type="PROSITE" id="PS50217">
    <property type="entry name" value="BZIP"/>
    <property type="match status" value="2"/>
</dbReference>
<evidence type="ECO:0000256" key="5">
    <source>
        <dbReference type="ARBA" id="ARBA00023242"/>
    </source>
</evidence>
<feature type="region of interest" description="Disordered" evidence="7">
    <location>
        <begin position="349"/>
        <end position="373"/>
    </location>
</feature>
<feature type="region of interest" description="Disordered" evidence="7">
    <location>
        <begin position="241"/>
        <end position="292"/>
    </location>
</feature>
<keyword evidence="3" id="KW-0238">DNA-binding</keyword>
<dbReference type="InterPro" id="IPR047106">
    <property type="entry name" value="NFIL3-like_bZIP"/>
</dbReference>
<dbReference type="InterPro" id="IPR046347">
    <property type="entry name" value="bZIP_sf"/>
</dbReference>
<feature type="region of interest" description="Disordered" evidence="7">
    <location>
        <begin position="120"/>
        <end position="139"/>
    </location>
</feature>
<feature type="compositionally biased region" description="Polar residues" evidence="7">
    <location>
        <begin position="353"/>
        <end position="370"/>
    </location>
</feature>
<feature type="region of interest" description="Disordered" evidence="7">
    <location>
        <begin position="389"/>
        <end position="462"/>
    </location>
</feature>
<evidence type="ECO:0000256" key="4">
    <source>
        <dbReference type="ARBA" id="ARBA00023163"/>
    </source>
</evidence>
<feature type="compositionally biased region" description="Low complexity" evidence="7">
    <location>
        <begin position="43"/>
        <end position="71"/>
    </location>
</feature>
<feature type="region of interest" description="Disordered" evidence="7">
    <location>
        <begin position="1"/>
        <end position="100"/>
    </location>
</feature>
<dbReference type="InterPro" id="IPR047229">
    <property type="entry name" value="NFIL3-like"/>
</dbReference>
<dbReference type="PANTHER" id="PTHR15284:SF0">
    <property type="entry name" value="GH23983P"/>
    <property type="match status" value="1"/>
</dbReference>
<evidence type="ECO:0000256" key="3">
    <source>
        <dbReference type="ARBA" id="ARBA00023125"/>
    </source>
</evidence>
<evidence type="ECO:0000313" key="10">
    <source>
        <dbReference type="WBParaSite" id="PgB06_g065_t01"/>
    </source>
</evidence>
<dbReference type="Gene3D" id="1.20.5.170">
    <property type="match status" value="2"/>
</dbReference>
<dbReference type="GO" id="GO:0007623">
    <property type="term" value="P:circadian rhythm"/>
    <property type="evidence" value="ECO:0007669"/>
    <property type="project" value="TreeGrafter"/>
</dbReference>
<dbReference type="CDD" id="cd14694">
    <property type="entry name" value="bZIP_NFIL3"/>
    <property type="match status" value="1"/>
</dbReference>
<keyword evidence="9" id="KW-1185">Reference proteome</keyword>
<feature type="compositionally biased region" description="Low complexity" evidence="7">
    <location>
        <begin position="394"/>
        <end position="411"/>
    </location>
</feature>
<dbReference type="CDD" id="cd14695">
    <property type="entry name" value="bZIP_HLF"/>
    <property type="match status" value="1"/>
</dbReference>